<evidence type="ECO:0000256" key="4">
    <source>
        <dbReference type="ARBA" id="ARBA00022679"/>
    </source>
</evidence>
<evidence type="ECO:0000256" key="8">
    <source>
        <dbReference type="SAM" id="Phobius"/>
    </source>
</evidence>
<name>A0A0D7B3P1_9AGAR</name>
<comment type="subcellular location">
    <subcellularLocation>
        <location evidence="1">Membrane</location>
        <topology evidence="1">Multi-pass membrane protein</topology>
    </subcellularLocation>
</comment>
<evidence type="ECO:0000256" key="5">
    <source>
        <dbReference type="ARBA" id="ARBA00022692"/>
    </source>
</evidence>
<comment type="pathway">
    <text evidence="2">Secondary metabolite biosynthesis.</text>
</comment>
<evidence type="ECO:0000256" key="2">
    <source>
        <dbReference type="ARBA" id="ARBA00005179"/>
    </source>
</evidence>
<feature type="transmembrane region" description="Helical" evidence="8">
    <location>
        <begin position="259"/>
        <end position="279"/>
    </location>
</feature>
<evidence type="ECO:0000313" key="11">
    <source>
        <dbReference type="Proteomes" id="UP000054007"/>
    </source>
</evidence>
<feature type="transmembrane region" description="Helical" evidence="8">
    <location>
        <begin position="148"/>
        <end position="170"/>
    </location>
</feature>
<dbReference type="Proteomes" id="UP000054007">
    <property type="component" value="Unassembled WGS sequence"/>
</dbReference>
<evidence type="ECO:0000313" key="10">
    <source>
        <dbReference type="EMBL" id="KIY65122.1"/>
    </source>
</evidence>
<evidence type="ECO:0000256" key="1">
    <source>
        <dbReference type="ARBA" id="ARBA00004141"/>
    </source>
</evidence>
<organism evidence="10 11">
    <name type="scientific">Cylindrobasidium torrendii FP15055 ss-10</name>
    <dbReference type="NCBI Taxonomy" id="1314674"/>
    <lineage>
        <taxon>Eukaryota</taxon>
        <taxon>Fungi</taxon>
        <taxon>Dikarya</taxon>
        <taxon>Basidiomycota</taxon>
        <taxon>Agaricomycotina</taxon>
        <taxon>Agaricomycetes</taxon>
        <taxon>Agaricomycetidae</taxon>
        <taxon>Agaricales</taxon>
        <taxon>Marasmiineae</taxon>
        <taxon>Physalacriaceae</taxon>
        <taxon>Cylindrobasidium</taxon>
    </lineage>
</organism>
<keyword evidence="6 8" id="KW-1133">Transmembrane helix</keyword>
<dbReference type="EMBL" id="KN880604">
    <property type="protein sequence ID" value="KIY65122.1"/>
    <property type="molecule type" value="Genomic_DNA"/>
</dbReference>
<keyword evidence="11" id="KW-1185">Reference proteome</keyword>
<evidence type="ECO:0000256" key="7">
    <source>
        <dbReference type="ARBA" id="ARBA00023136"/>
    </source>
</evidence>
<dbReference type="PANTHER" id="PTHR31595">
    <property type="entry name" value="LONG-CHAIN-ALCOHOL O-FATTY-ACYLTRANSFERASE 3-RELATED"/>
    <property type="match status" value="1"/>
</dbReference>
<feature type="domain" description="Wax synthase" evidence="9">
    <location>
        <begin position="223"/>
        <end position="300"/>
    </location>
</feature>
<dbReference type="GO" id="GO:0016020">
    <property type="term" value="C:membrane"/>
    <property type="evidence" value="ECO:0007669"/>
    <property type="project" value="UniProtKB-SubCell"/>
</dbReference>
<keyword evidence="7 8" id="KW-0472">Membrane</keyword>
<keyword evidence="5 8" id="KW-0812">Transmembrane</keyword>
<dbReference type="PANTHER" id="PTHR31595:SF57">
    <property type="entry name" value="OS04G0481900 PROTEIN"/>
    <property type="match status" value="1"/>
</dbReference>
<dbReference type="AlphaFoldDB" id="A0A0D7B3P1"/>
<feature type="transmembrane region" description="Helical" evidence="8">
    <location>
        <begin position="20"/>
        <end position="40"/>
    </location>
</feature>
<dbReference type="InterPro" id="IPR044851">
    <property type="entry name" value="Wax_synthase"/>
</dbReference>
<dbReference type="GO" id="GO:0008374">
    <property type="term" value="F:O-acyltransferase activity"/>
    <property type="evidence" value="ECO:0007669"/>
    <property type="project" value="InterPro"/>
</dbReference>
<dbReference type="InterPro" id="IPR032805">
    <property type="entry name" value="Wax_synthase_dom"/>
</dbReference>
<accession>A0A0D7B3P1</accession>
<dbReference type="OrthoDB" id="1077582at2759"/>
<reference evidence="10 11" key="1">
    <citation type="journal article" date="2015" name="Fungal Genet. Biol.">
        <title>Evolution of novel wood decay mechanisms in Agaricales revealed by the genome sequences of Fistulina hepatica and Cylindrobasidium torrendii.</title>
        <authorList>
            <person name="Floudas D."/>
            <person name="Held B.W."/>
            <person name="Riley R."/>
            <person name="Nagy L.G."/>
            <person name="Koehler G."/>
            <person name="Ransdell A.S."/>
            <person name="Younus H."/>
            <person name="Chow J."/>
            <person name="Chiniquy J."/>
            <person name="Lipzen A."/>
            <person name="Tritt A."/>
            <person name="Sun H."/>
            <person name="Haridas S."/>
            <person name="LaButti K."/>
            <person name="Ohm R.A."/>
            <person name="Kues U."/>
            <person name="Blanchette R.A."/>
            <person name="Grigoriev I.V."/>
            <person name="Minto R.E."/>
            <person name="Hibbett D.S."/>
        </authorList>
    </citation>
    <scope>NUCLEOTIDE SEQUENCE [LARGE SCALE GENOMIC DNA]</scope>
    <source>
        <strain evidence="10 11">FP15055 ss-10</strain>
    </source>
</reference>
<keyword evidence="4" id="KW-0808">Transferase</keyword>
<comment type="similarity">
    <text evidence="3">Belongs to the wax synthase family.</text>
</comment>
<dbReference type="STRING" id="1314674.A0A0D7B3P1"/>
<evidence type="ECO:0000256" key="3">
    <source>
        <dbReference type="ARBA" id="ARBA00007282"/>
    </source>
</evidence>
<gene>
    <name evidence="10" type="ORF">CYLTODRAFT_424646</name>
</gene>
<feature type="transmembrane region" description="Helical" evidence="8">
    <location>
        <begin position="182"/>
        <end position="200"/>
    </location>
</feature>
<dbReference type="Pfam" id="PF13813">
    <property type="entry name" value="MBOAT_2"/>
    <property type="match status" value="1"/>
</dbReference>
<dbReference type="GO" id="GO:0006629">
    <property type="term" value="P:lipid metabolic process"/>
    <property type="evidence" value="ECO:0007669"/>
    <property type="project" value="InterPro"/>
</dbReference>
<proteinExistence type="inferred from homology"/>
<sequence>MSCTRGWFPSTAETVPLTGSTAITILLPPIACYFFMAYLVALPNTRLWRTGLLPVALWAAYRAMTLLDMSNGDPALEGKNGAIPLIMAGAALRMAGWALERGHLTRIGTEKHSYIWDTLHLGFSLSGIGWDSPTAPRKSGRQLSSIEVITQGIISYVVHALAFEGILYVHTVVYDTPEILPWVLRRVLGILIFPGFMYTAHSAHYPILRVFGVVVLRQDSREWPDLYSAPLRSTSLADFWGKRWHQAVRHMATSTGGRILGGILGRSGFIMGTFVVSGLWHDAGTWGMDRRRGLCCSLTPFFALNGVGVVLEDVFKRSTGKKVGGVMGWVWAVSYMLACFLITFDAGCMEEYHQQVLMSDPDHLRIVKKISSLIA</sequence>
<evidence type="ECO:0000256" key="6">
    <source>
        <dbReference type="ARBA" id="ARBA00022989"/>
    </source>
</evidence>
<evidence type="ECO:0000259" key="9">
    <source>
        <dbReference type="Pfam" id="PF13813"/>
    </source>
</evidence>
<feature type="transmembrane region" description="Helical" evidence="8">
    <location>
        <begin position="323"/>
        <end position="344"/>
    </location>
</feature>
<protein>
    <recommendedName>
        <fullName evidence="9">Wax synthase domain-containing protein</fullName>
    </recommendedName>
</protein>